<dbReference type="SUPFAM" id="SSF88946">
    <property type="entry name" value="Sigma2 domain of RNA polymerase sigma factors"/>
    <property type="match status" value="1"/>
</dbReference>
<keyword evidence="5" id="KW-0804">Transcription</keyword>
<dbReference type="SUPFAM" id="SSF88659">
    <property type="entry name" value="Sigma3 and sigma4 domains of RNA polymerase sigma factors"/>
    <property type="match status" value="1"/>
</dbReference>
<dbReference type="Gene3D" id="1.10.1740.10">
    <property type="match status" value="1"/>
</dbReference>
<dbReference type="InterPro" id="IPR013249">
    <property type="entry name" value="RNA_pol_sigma70_r4_t2"/>
</dbReference>
<dbReference type="NCBIfam" id="TIGR02937">
    <property type="entry name" value="sigma70-ECF"/>
    <property type="match status" value="1"/>
</dbReference>
<sequence>MHHLSNQSDEALMILIKDHQSHPALTELHRRYSRKLLGYFIKMLNRDEYLAQDFVQELFLKIWEKNQLFQEDKKLYTWLFTIASNMCKTHYRNCYRMVPEDMERPVFDRKVFQENITDKTQFQEALKLGIDSLEVSHKTVFILRYLEQFSLQEIAEITETPVGTVKSRLFYATRKMTENLKAFDPKYEEHLFKIS</sequence>
<dbReference type="Pfam" id="PF04542">
    <property type="entry name" value="Sigma70_r2"/>
    <property type="match status" value="1"/>
</dbReference>
<dbReference type="PANTHER" id="PTHR43133:SF8">
    <property type="entry name" value="RNA POLYMERASE SIGMA FACTOR HI_1459-RELATED"/>
    <property type="match status" value="1"/>
</dbReference>
<dbReference type="InterPro" id="IPR013324">
    <property type="entry name" value="RNA_pol_sigma_r3/r4-like"/>
</dbReference>
<gene>
    <name evidence="8" type="ORF">H9Y05_05730</name>
</gene>
<dbReference type="CDD" id="cd06171">
    <property type="entry name" value="Sigma70_r4"/>
    <property type="match status" value="1"/>
</dbReference>
<evidence type="ECO:0000256" key="1">
    <source>
        <dbReference type="ARBA" id="ARBA00010641"/>
    </source>
</evidence>
<dbReference type="Pfam" id="PF08281">
    <property type="entry name" value="Sigma70_r4_2"/>
    <property type="match status" value="1"/>
</dbReference>
<evidence type="ECO:0000256" key="4">
    <source>
        <dbReference type="ARBA" id="ARBA00023125"/>
    </source>
</evidence>
<dbReference type="AlphaFoldDB" id="A0A8J6P569"/>
<evidence type="ECO:0000256" key="2">
    <source>
        <dbReference type="ARBA" id="ARBA00023015"/>
    </source>
</evidence>
<comment type="similarity">
    <text evidence="1">Belongs to the sigma-70 factor family. ECF subfamily.</text>
</comment>
<dbReference type="InterPro" id="IPR036388">
    <property type="entry name" value="WH-like_DNA-bd_sf"/>
</dbReference>
<dbReference type="InterPro" id="IPR039425">
    <property type="entry name" value="RNA_pol_sigma-70-like"/>
</dbReference>
<proteinExistence type="inferred from homology"/>
<dbReference type="Proteomes" id="UP000652681">
    <property type="component" value="Unassembled WGS sequence"/>
</dbReference>
<dbReference type="EMBL" id="JACVEL010000003">
    <property type="protein sequence ID" value="MBC9811974.1"/>
    <property type="molecule type" value="Genomic_DNA"/>
</dbReference>
<dbReference type="InterPro" id="IPR013325">
    <property type="entry name" value="RNA_pol_sigma_r2"/>
</dbReference>
<dbReference type="PANTHER" id="PTHR43133">
    <property type="entry name" value="RNA POLYMERASE ECF-TYPE SIGMA FACTO"/>
    <property type="match status" value="1"/>
</dbReference>
<keyword evidence="3" id="KW-0731">Sigma factor</keyword>
<comment type="caution">
    <text evidence="8">The sequence shown here is derived from an EMBL/GenBank/DDBJ whole genome shotgun (WGS) entry which is preliminary data.</text>
</comment>
<dbReference type="InterPro" id="IPR014284">
    <property type="entry name" value="RNA_pol_sigma-70_dom"/>
</dbReference>
<dbReference type="RefSeq" id="WP_216713738.1">
    <property type="nucleotide sequence ID" value="NZ_JACVEL010000003.1"/>
</dbReference>
<accession>A0A8J6P569</accession>
<evidence type="ECO:0000256" key="3">
    <source>
        <dbReference type="ARBA" id="ARBA00023082"/>
    </source>
</evidence>
<evidence type="ECO:0000313" key="8">
    <source>
        <dbReference type="EMBL" id="MBC9811974.1"/>
    </source>
</evidence>
<dbReference type="GO" id="GO:0003677">
    <property type="term" value="F:DNA binding"/>
    <property type="evidence" value="ECO:0007669"/>
    <property type="project" value="UniProtKB-KW"/>
</dbReference>
<keyword evidence="9" id="KW-1185">Reference proteome</keyword>
<dbReference type="Gene3D" id="1.10.10.10">
    <property type="entry name" value="Winged helix-like DNA-binding domain superfamily/Winged helix DNA-binding domain"/>
    <property type="match status" value="1"/>
</dbReference>
<dbReference type="GO" id="GO:0006352">
    <property type="term" value="P:DNA-templated transcription initiation"/>
    <property type="evidence" value="ECO:0007669"/>
    <property type="project" value="InterPro"/>
</dbReference>
<name>A0A8J6P569_9FLAO</name>
<evidence type="ECO:0000256" key="5">
    <source>
        <dbReference type="ARBA" id="ARBA00023163"/>
    </source>
</evidence>
<keyword evidence="2" id="KW-0805">Transcription regulation</keyword>
<evidence type="ECO:0000259" key="6">
    <source>
        <dbReference type="Pfam" id="PF04542"/>
    </source>
</evidence>
<reference evidence="8" key="1">
    <citation type="submission" date="2020-09" db="EMBL/GenBank/DDBJ databases">
        <title>Taishania pollutisoli gen. nov., sp. nov., Isolated from Tetrabromobisphenol A-Contaminated Soil.</title>
        <authorList>
            <person name="Chen Q."/>
        </authorList>
    </citation>
    <scope>NUCLEOTIDE SEQUENCE</scope>
    <source>
        <strain evidence="8">CZZ-1</strain>
    </source>
</reference>
<organism evidence="8 9">
    <name type="scientific">Taishania pollutisoli</name>
    <dbReference type="NCBI Taxonomy" id="2766479"/>
    <lineage>
        <taxon>Bacteria</taxon>
        <taxon>Pseudomonadati</taxon>
        <taxon>Bacteroidota</taxon>
        <taxon>Flavobacteriia</taxon>
        <taxon>Flavobacteriales</taxon>
        <taxon>Crocinitomicaceae</taxon>
        <taxon>Taishania</taxon>
    </lineage>
</organism>
<protein>
    <submittedName>
        <fullName evidence="8">Sigma-70 family RNA polymerase sigma factor</fullName>
    </submittedName>
</protein>
<dbReference type="InterPro" id="IPR007627">
    <property type="entry name" value="RNA_pol_sigma70_r2"/>
</dbReference>
<evidence type="ECO:0000313" key="9">
    <source>
        <dbReference type="Proteomes" id="UP000652681"/>
    </source>
</evidence>
<keyword evidence="4" id="KW-0238">DNA-binding</keyword>
<dbReference type="GO" id="GO:0016987">
    <property type="term" value="F:sigma factor activity"/>
    <property type="evidence" value="ECO:0007669"/>
    <property type="project" value="UniProtKB-KW"/>
</dbReference>
<feature type="domain" description="RNA polymerase sigma-70 region 2" evidence="6">
    <location>
        <begin position="28"/>
        <end position="93"/>
    </location>
</feature>
<evidence type="ECO:0000259" key="7">
    <source>
        <dbReference type="Pfam" id="PF08281"/>
    </source>
</evidence>
<feature type="domain" description="RNA polymerase sigma factor 70 region 4 type 2" evidence="7">
    <location>
        <begin position="130"/>
        <end position="175"/>
    </location>
</feature>